<evidence type="ECO:0000256" key="2">
    <source>
        <dbReference type="SAM" id="SignalP"/>
    </source>
</evidence>
<dbReference type="OrthoDB" id="2399191at2759"/>
<dbReference type="EMBL" id="KQ257453">
    <property type="protein sequence ID" value="KND01923.1"/>
    <property type="molecule type" value="Genomic_DNA"/>
</dbReference>
<dbReference type="RefSeq" id="XP_016609962.1">
    <property type="nucleotide sequence ID" value="XM_016750720.1"/>
</dbReference>
<dbReference type="STRING" id="645134.A0A0L0HLI8"/>
<dbReference type="GeneID" id="27686017"/>
<evidence type="ECO:0000313" key="4">
    <source>
        <dbReference type="Proteomes" id="UP000053201"/>
    </source>
</evidence>
<keyword evidence="2" id="KW-0732">Signal</keyword>
<dbReference type="OMA" id="AQGNCVN"/>
<feature type="compositionally biased region" description="Low complexity" evidence="1">
    <location>
        <begin position="394"/>
        <end position="470"/>
    </location>
</feature>
<dbReference type="Proteomes" id="UP000053201">
    <property type="component" value="Unassembled WGS sequence"/>
</dbReference>
<evidence type="ECO:0000256" key="1">
    <source>
        <dbReference type="SAM" id="MobiDB-lite"/>
    </source>
</evidence>
<feature type="region of interest" description="Disordered" evidence="1">
    <location>
        <begin position="394"/>
        <end position="550"/>
    </location>
</feature>
<feature type="chain" id="PRO_5005540127" evidence="2">
    <location>
        <begin position="24"/>
        <end position="550"/>
    </location>
</feature>
<proteinExistence type="predicted"/>
<accession>A0A0L0HLI8</accession>
<organism evidence="3 4">
    <name type="scientific">Spizellomyces punctatus (strain DAOM BR117)</name>
    <dbReference type="NCBI Taxonomy" id="645134"/>
    <lineage>
        <taxon>Eukaryota</taxon>
        <taxon>Fungi</taxon>
        <taxon>Fungi incertae sedis</taxon>
        <taxon>Chytridiomycota</taxon>
        <taxon>Chytridiomycota incertae sedis</taxon>
        <taxon>Chytridiomycetes</taxon>
        <taxon>Spizellomycetales</taxon>
        <taxon>Spizellomycetaceae</taxon>
        <taxon>Spizellomyces</taxon>
    </lineage>
</organism>
<dbReference type="VEuPathDB" id="FungiDB:SPPG_02431"/>
<feature type="signal peptide" evidence="2">
    <location>
        <begin position="1"/>
        <end position="23"/>
    </location>
</feature>
<keyword evidence="4" id="KW-1185">Reference proteome</keyword>
<reference evidence="3 4" key="1">
    <citation type="submission" date="2009-08" db="EMBL/GenBank/DDBJ databases">
        <title>The Genome Sequence of Spizellomyces punctatus strain DAOM BR117.</title>
        <authorList>
            <consortium name="The Broad Institute Genome Sequencing Platform"/>
            <person name="Russ C."/>
            <person name="Cuomo C."/>
            <person name="Shea T."/>
            <person name="Young S.K."/>
            <person name="Zeng Q."/>
            <person name="Koehrsen M."/>
            <person name="Haas B."/>
            <person name="Borodovsky M."/>
            <person name="Guigo R."/>
            <person name="Alvarado L."/>
            <person name="Berlin A."/>
            <person name="Bochicchio J."/>
            <person name="Borenstein D."/>
            <person name="Chapman S."/>
            <person name="Chen Z."/>
            <person name="Engels R."/>
            <person name="Freedman E."/>
            <person name="Gellesch M."/>
            <person name="Goldberg J."/>
            <person name="Griggs A."/>
            <person name="Gujja S."/>
            <person name="Heiman D."/>
            <person name="Hepburn T."/>
            <person name="Howarth C."/>
            <person name="Jen D."/>
            <person name="Larson L."/>
            <person name="Lewis B."/>
            <person name="Mehta T."/>
            <person name="Park D."/>
            <person name="Pearson M."/>
            <person name="Roberts A."/>
            <person name="Saif S."/>
            <person name="Shenoy N."/>
            <person name="Sisk P."/>
            <person name="Stolte C."/>
            <person name="Sykes S."/>
            <person name="Thomson T."/>
            <person name="Walk T."/>
            <person name="White J."/>
            <person name="Yandava C."/>
            <person name="Burger G."/>
            <person name="Gray M.W."/>
            <person name="Holland P.W.H."/>
            <person name="King N."/>
            <person name="Lang F.B.F."/>
            <person name="Roger A.J."/>
            <person name="Ruiz-Trillo I."/>
            <person name="Lander E."/>
            <person name="Nusbaum C."/>
        </authorList>
    </citation>
    <scope>NUCLEOTIDE SEQUENCE [LARGE SCALE GENOMIC DNA]</scope>
    <source>
        <strain evidence="3 4">DAOM BR117</strain>
    </source>
</reference>
<protein>
    <submittedName>
        <fullName evidence="3">Uncharacterized protein</fullName>
    </submittedName>
</protein>
<evidence type="ECO:0000313" key="3">
    <source>
        <dbReference type="EMBL" id="KND01923.1"/>
    </source>
</evidence>
<dbReference type="AlphaFoldDB" id="A0A0L0HLI8"/>
<dbReference type="eggNOG" id="ENOG502TND3">
    <property type="taxonomic scope" value="Eukaryota"/>
</dbReference>
<dbReference type="InParanoid" id="A0A0L0HLI8"/>
<feature type="compositionally biased region" description="Low complexity" evidence="1">
    <location>
        <begin position="479"/>
        <end position="550"/>
    </location>
</feature>
<name>A0A0L0HLI8_SPIPD</name>
<gene>
    <name evidence="3" type="ORF">SPPG_02431</name>
</gene>
<sequence length="550" mass="58319">MPFNKILVILGCSILLFTAKAQAAPAAKAPCTLTVPPNALSAQGLATPYELAGGCKQSDPNTQSFVEATILDPATGELFAYSPLVITKGTKPAIAPVVPTLPANAIVGIWFGTNADNLQLVDVKGSLKQAKCVNGLGNSIFGQFASCNGAGFFAAAQKQAKIPQLGNAKDGTTCPTVRSFAVIDQDQSDNVNTQYLQVGETTAQDTADNRKKLGKKAKVINNGSDNALLTAFLDPAIGCTPFLVSALDDPGAKRATLGTDELQASLQGAPVALIPANDPMVLVNGKQNLNKINAYRKEVGQTLAATLKDADPKTYCQNFAKVAPPVIQSQKGLTIKGTTPDPATGNNLFTFLGARFANSFGADGLNCEGLLGFKSPITPVLNGKGVAIDLKFANNNNNQNNKQNNKQNNNQKNGQANANQNTTQTANNNTSQKNNNKQNNNQKNGQANANQNTTQTANNNTSQKNNNKQNNNEKDNQKNKQNNNQKNGQANANQNTTQTANNNASQKNNNNQNNKKNNNQNNKQNNNQKNGQANANKQTANNNTSQKNTN</sequence>